<proteinExistence type="predicted"/>
<feature type="transmembrane region" description="Helical" evidence="1">
    <location>
        <begin position="141"/>
        <end position="159"/>
    </location>
</feature>
<feature type="transmembrane region" description="Helical" evidence="1">
    <location>
        <begin position="165"/>
        <end position="184"/>
    </location>
</feature>
<evidence type="ECO:0008006" key="4">
    <source>
        <dbReference type="Google" id="ProtNLM"/>
    </source>
</evidence>
<dbReference type="RefSeq" id="WP_102598457.1">
    <property type="nucleotide sequence ID" value="NZ_JABUYH010000044.1"/>
</dbReference>
<feature type="transmembrane region" description="Helical" evidence="1">
    <location>
        <begin position="204"/>
        <end position="233"/>
    </location>
</feature>
<name>A0A2N7RZ74_9MICC</name>
<dbReference type="InterPro" id="IPR049500">
    <property type="entry name" value="Peptidase_M50B-like"/>
</dbReference>
<keyword evidence="1" id="KW-0812">Transmembrane</keyword>
<comment type="caution">
    <text evidence="2">The sequence shown here is derived from an EMBL/GenBank/DDBJ whole genome shotgun (WGS) entry which is preliminary data.</text>
</comment>
<dbReference type="EMBL" id="PNQX01000002">
    <property type="protein sequence ID" value="PMQ19194.1"/>
    <property type="molecule type" value="Genomic_DNA"/>
</dbReference>
<accession>A0A2N7RZ74</accession>
<evidence type="ECO:0000313" key="2">
    <source>
        <dbReference type="EMBL" id="PMQ19194.1"/>
    </source>
</evidence>
<gene>
    <name evidence="2" type="ORF">CIK84_10750</name>
</gene>
<evidence type="ECO:0000313" key="3">
    <source>
        <dbReference type="Proteomes" id="UP000235739"/>
    </source>
</evidence>
<feature type="transmembrane region" description="Helical" evidence="1">
    <location>
        <begin position="117"/>
        <end position="136"/>
    </location>
</feature>
<protein>
    <recommendedName>
        <fullName evidence="4">M50 family peptidase</fullName>
    </recommendedName>
</protein>
<dbReference type="AlphaFoldDB" id="A0A2N7RZ74"/>
<keyword evidence="1" id="KW-1133">Transmembrane helix</keyword>
<dbReference type="Pfam" id="PF13398">
    <property type="entry name" value="Peptidase_M50B"/>
    <property type="match status" value="1"/>
</dbReference>
<keyword evidence="1" id="KW-0472">Membrane</keyword>
<sequence>MNLDIAQAWERLSQPVNVALTQWQWLIVALVILLLVVPRPMWRITGLYSTLVHELGHIVAALFTGRYVAGLRLGWDHSGEVRSVGRGKLSVIISGVFGYPAPLWVSAVMFWGIASGYAGRALGIYALLFLIALIFVRNWPAFVVCTISAVVALSVVFYAPVEAYLYLALLIAGFLLLAGLKDFVKLLSVHIWRRRDLAQSDAYLIAEATGTFATLWLLAISSLGAGGLLWAMLSLSRLF</sequence>
<evidence type="ECO:0000256" key="1">
    <source>
        <dbReference type="SAM" id="Phobius"/>
    </source>
</evidence>
<feature type="transmembrane region" description="Helical" evidence="1">
    <location>
        <begin position="20"/>
        <end position="37"/>
    </location>
</feature>
<organism evidence="2 3">
    <name type="scientific">Glutamicibacter arilaitensis</name>
    <dbReference type="NCBI Taxonomy" id="256701"/>
    <lineage>
        <taxon>Bacteria</taxon>
        <taxon>Bacillati</taxon>
        <taxon>Actinomycetota</taxon>
        <taxon>Actinomycetes</taxon>
        <taxon>Micrococcales</taxon>
        <taxon>Micrococcaceae</taxon>
        <taxon>Glutamicibacter</taxon>
    </lineage>
</organism>
<dbReference type="Proteomes" id="UP000235739">
    <property type="component" value="Unassembled WGS sequence"/>
</dbReference>
<reference evidence="2 3" key="1">
    <citation type="journal article" date="2017" name="Elife">
        <title>Extensive horizontal gene transfer in cheese-associated bacteria.</title>
        <authorList>
            <person name="Bonham K.S."/>
            <person name="Wolfe B.E."/>
            <person name="Dutton R.J."/>
        </authorList>
    </citation>
    <scope>NUCLEOTIDE SEQUENCE [LARGE SCALE GENOMIC DNA]</scope>
    <source>
        <strain evidence="2 3">JB182</strain>
    </source>
</reference>
<feature type="transmembrane region" description="Helical" evidence="1">
    <location>
        <begin position="89"/>
        <end position="111"/>
    </location>
</feature>